<sequence>MWNEAEIHSSLLFNLLPHKAIRINSPYDVLSRNNMTLEEPIKLERLMPFGLKTTVHVRKSLSKLALRGETLRALTFEKNSNSMRLYDENSDNV</sequence>
<accession>A0A9Q3JPQ5</accession>
<evidence type="ECO:0000313" key="1">
    <source>
        <dbReference type="EMBL" id="MBW0566128.1"/>
    </source>
</evidence>
<comment type="caution">
    <text evidence="1">The sequence shown here is derived from an EMBL/GenBank/DDBJ whole genome shotgun (WGS) entry which is preliminary data.</text>
</comment>
<organism evidence="1 2">
    <name type="scientific">Austropuccinia psidii MF-1</name>
    <dbReference type="NCBI Taxonomy" id="1389203"/>
    <lineage>
        <taxon>Eukaryota</taxon>
        <taxon>Fungi</taxon>
        <taxon>Dikarya</taxon>
        <taxon>Basidiomycota</taxon>
        <taxon>Pucciniomycotina</taxon>
        <taxon>Pucciniomycetes</taxon>
        <taxon>Pucciniales</taxon>
        <taxon>Sphaerophragmiaceae</taxon>
        <taxon>Austropuccinia</taxon>
    </lineage>
</organism>
<dbReference type="AlphaFoldDB" id="A0A9Q3JPQ5"/>
<keyword evidence="2" id="KW-1185">Reference proteome</keyword>
<proteinExistence type="predicted"/>
<dbReference type="EMBL" id="AVOT02078615">
    <property type="protein sequence ID" value="MBW0566128.1"/>
    <property type="molecule type" value="Genomic_DNA"/>
</dbReference>
<evidence type="ECO:0000313" key="2">
    <source>
        <dbReference type="Proteomes" id="UP000765509"/>
    </source>
</evidence>
<gene>
    <name evidence="1" type="ORF">O181_105843</name>
</gene>
<reference evidence="1" key="1">
    <citation type="submission" date="2021-03" db="EMBL/GenBank/DDBJ databases">
        <title>Draft genome sequence of rust myrtle Austropuccinia psidii MF-1, a brazilian biotype.</title>
        <authorList>
            <person name="Quecine M.C."/>
            <person name="Pachon D.M.R."/>
            <person name="Bonatelli M.L."/>
            <person name="Correr F.H."/>
            <person name="Franceschini L.M."/>
            <person name="Leite T.F."/>
            <person name="Margarido G.R.A."/>
            <person name="Almeida C.A."/>
            <person name="Ferrarezi J.A."/>
            <person name="Labate C.A."/>
        </authorList>
    </citation>
    <scope>NUCLEOTIDE SEQUENCE</scope>
    <source>
        <strain evidence="1">MF-1</strain>
    </source>
</reference>
<name>A0A9Q3JPQ5_9BASI</name>
<dbReference type="Proteomes" id="UP000765509">
    <property type="component" value="Unassembled WGS sequence"/>
</dbReference>
<protein>
    <submittedName>
        <fullName evidence="1">Uncharacterized protein</fullName>
    </submittedName>
</protein>